<name>A0A1G9H489_9BACT</name>
<dbReference type="AlphaFoldDB" id="A0A1G9H489"/>
<sequence>MARSPISGYQAYLSFAAWWVLIAAFQAYGLRAFGWEVAIADGGVSSALLAVACLLINKNMRYYGPRRNQFVYMLGWCLMLDVLWLVASYRILYGLYNQEKAFTDFLWQTLPIRFEIALLILGCMAMMVALWQSHEEQKRHEQRKTDAEKLAREAELFKLHQQMQPHFLFNSLNSVIALVGSRPEEARKMLHQLSDFLRGTLRPREVEWVTLADELQHLQLYLEIEKVRFGHRLATCLDYDEAAASAQLPPMLLQPLLENAIKFGLYDTLGVVTISLRAEVQDGMLRVTVQNPFDPQTARPRQGTGFGLGGVKRRLYLLFGRHDLLETQVHAPTDAAPAPPDELVLDLDGEPAFAEQHLFTTLLKIPQL</sequence>
<keyword evidence="3" id="KW-0418">Kinase</keyword>
<dbReference type="InterPro" id="IPR010559">
    <property type="entry name" value="Sig_transdc_His_kin_internal"/>
</dbReference>
<feature type="transmembrane region" description="Helical" evidence="1">
    <location>
        <begin position="12"/>
        <end position="31"/>
    </location>
</feature>
<dbReference type="InterPro" id="IPR036890">
    <property type="entry name" value="HATPase_C_sf"/>
</dbReference>
<reference evidence="3 4" key="1">
    <citation type="submission" date="2016-10" db="EMBL/GenBank/DDBJ databases">
        <authorList>
            <person name="de Groot N.N."/>
        </authorList>
    </citation>
    <scope>NUCLEOTIDE SEQUENCE [LARGE SCALE GENOMIC DNA]</scope>
    <source>
        <strain evidence="3 4">DSM 25186</strain>
    </source>
</reference>
<dbReference type="GO" id="GO:0016020">
    <property type="term" value="C:membrane"/>
    <property type="evidence" value="ECO:0007669"/>
    <property type="project" value="InterPro"/>
</dbReference>
<keyword evidence="1" id="KW-1133">Transmembrane helix</keyword>
<dbReference type="Pfam" id="PF06580">
    <property type="entry name" value="His_kinase"/>
    <property type="match status" value="1"/>
</dbReference>
<evidence type="ECO:0000259" key="2">
    <source>
        <dbReference type="Pfam" id="PF06580"/>
    </source>
</evidence>
<evidence type="ECO:0000313" key="4">
    <source>
        <dbReference type="Proteomes" id="UP000198510"/>
    </source>
</evidence>
<dbReference type="PANTHER" id="PTHR34220:SF7">
    <property type="entry name" value="SENSOR HISTIDINE KINASE YPDA"/>
    <property type="match status" value="1"/>
</dbReference>
<evidence type="ECO:0000313" key="3">
    <source>
        <dbReference type="EMBL" id="SDL07776.1"/>
    </source>
</evidence>
<keyword evidence="4" id="KW-1185">Reference proteome</keyword>
<dbReference type="Proteomes" id="UP000198510">
    <property type="component" value="Unassembled WGS sequence"/>
</dbReference>
<evidence type="ECO:0000256" key="1">
    <source>
        <dbReference type="SAM" id="Phobius"/>
    </source>
</evidence>
<dbReference type="STRING" id="1075417.SAMN05421823_104314"/>
<feature type="transmembrane region" description="Helical" evidence="1">
    <location>
        <begin position="69"/>
        <end position="92"/>
    </location>
</feature>
<keyword evidence="1" id="KW-0472">Membrane</keyword>
<dbReference type="InterPro" id="IPR050640">
    <property type="entry name" value="Bact_2-comp_sensor_kinase"/>
</dbReference>
<dbReference type="EMBL" id="FNFO01000004">
    <property type="protein sequence ID" value="SDL07776.1"/>
    <property type="molecule type" value="Genomic_DNA"/>
</dbReference>
<feature type="domain" description="Signal transduction histidine kinase internal region" evidence="2">
    <location>
        <begin position="154"/>
        <end position="233"/>
    </location>
</feature>
<dbReference type="Gene3D" id="3.30.565.10">
    <property type="entry name" value="Histidine kinase-like ATPase, C-terminal domain"/>
    <property type="match status" value="1"/>
</dbReference>
<feature type="transmembrane region" description="Helical" evidence="1">
    <location>
        <begin position="37"/>
        <end position="57"/>
    </location>
</feature>
<dbReference type="SUPFAM" id="SSF55874">
    <property type="entry name" value="ATPase domain of HSP90 chaperone/DNA topoisomerase II/histidine kinase"/>
    <property type="match status" value="1"/>
</dbReference>
<gene>
    <name evidence="3" type="ORF">SAMN05421823_104314</name>
</gene>
<proteinExistence type="predicted"/>
<dbReference type="GO" id="GO:0000155">
    <property type="term" value="F:phosphorelay sensor kinase activity"/>
    <property type="evidence" value="ECO:0007669"/>
    <property type="project" value="InterPro"/>
</dbReference>
<accession>A0A1G9H489</accession>
<keyword evidence="3" id="KW-0808">Transferase</keyword>
<keyword evidence="1" id="KW-0812">Transmembrane</keyword>
<protein>
    <submittedName>
        <fullName evidence="3">Histidine kinase</fullName>
    </submittedName>
</protein>
<dbReference type="PANTHER" id="PTHR34220">
    <property type="entry name" value="SENSOR HISTIDINE KINASE YPDA"/>
    <property type="match status" value="1"/>
</dbReference>
<organism evidence="3 4">
    <name type="scientific">Catalinimonas alkaloidigena</name>
    <dbReference type="NCBI Taxonomy" id="1075417"/>
    <lineage>
        <taxon>Bacteria</taxon>
        <taxon>Pseudomonadati</taxon>
        <taxon>Bacteroidota</taxon>
        <taxon>Cytophagia</taxon>
        <taxon>Cytophagales</taxon>
        <taxon>Catalimonadaceae</taxon>
        <taxon>Catalinimonas</taxon>
    </lineage>
</organism>
<feature type="transmembrane region" description="Helical" evidence="1">
    <location>
        <begin position="112"/>
        <end position="131"/>
    </location>
</feature>